<dbReference type="EMBL" id="SDEE01001167">
    <property type="protein sequence ID" value="RXW12660.1"/>
    <property type="molecule type" value="Genomic_DNA"/>
</dbReference>
<keyword evidence="2" id="KW-1185">Reference proteome</keyword>
<dbReference type="AlphaFoldDB" id="A0A4Q2D0F9"/>
<comment type="caution">
    <text evidence="1">The sequence shown here is derived from an EMBL/GenBank/DDBJ whole genome shotgun (WGS) entry which is preliminary data.</text>
</comment>
<sequence>MWVSYVNDLAAADAQAVPLLGSGSAPSRGCMLVDKTTQYHSAVCLALAPTPALPPGAAPEVEGPARLGITIDDEFLAMLREGYLSDTFVKLLVGAAPGMPSIVQRNDLWFIDNHLVVPDVPKSYEAIRALFYWPGMGT</sequence>
<reference evidence="1 2" key="1">
    <citation type="submission" date="2019-01" db="EMBL/GenBank/DDBJ databases">
        <title>Draft genome sequence of Psathyrella aberdarensis IHI B618.</title>
        <authorList>
            <person name="Buettner E."/>
            <person name="Kellner H."/>
        </authorList>
    </citation>
    <scope>NUCLEOTIDE SEQUENCE [LARGE SCALE GENOMIC DNA]</scope>
    <source>
        <strain evidence="1 2">IHI B618</strain>
    </source>
</reference>
<gene>
    <name evidence="1" type="ORF">EST38_g13196</name>
</gene>
<dbReference type="Proteomes" id="UP000290288">
    <property type="component" value="Unassembled WGS sequence"/>
</dbReference>
<dbReference type="OrthoDB" id="3268967at2759"/>
<evidence type="ECO:0000313" key="1">
    <source>
        <dbReference type="EMBL" id="RXW12660.1"/>
    </source>
</evidence>
<evidence type="ECO:0000313" key="2">
    <source>
        <dbReference type="Proteomes" id="UP000290288"/>
    </source>
</evidence>
<organism evidence="1 2">
    <name type="scientific">Candolleomyces aberdarensis</name>
    <dbReference type="NCBI Taxonomy" id="2316362"/>
    <lineage>
        <taxon>Eukaryota</taxon>
        <taxon>Fungi</taxon>
        <taxon>Dikarya</taxon>
        <taxon>Basidiomycota</taxon>
        <taxon>Agaricomycotina</taxon>
        <taxon>Agaricomycetes</taxon>
        <taxon>Agaricomycetidae</taxon>
        <taxon>Agaricales</taxon>
        <taxon>Agaricineae</taxon>
        <taxon>Psathyrellaceae</taxon>
        <taxon>Candolleomyces</taxon>
    </lineage>
</organism>
<name>A0A4Q2D0F9_9AGAR</name>
<accession>A0A4Q2D0F9</accession>
<proteinExistence type="predicted"/>
<protein>
    <submittedName>
        <fullName evidence="1">Uncharacterized protein</fullName>
    </submittedName>
</protein>